<dbReference type="OrthoDB" id="3686693at2"/>
<comment type="similarity">
    <text evidence="1">Belongs to the sigma-70 factor family. ECF subfamily.</text>
</comment>
<dbReference type="STRING" id="1834516.BL253_32655"/>
<evidence type="ECO:0000313" key="10">
    <source>
        <dbReference type="Proteomes" id="UP000188929"/>
    </source>
</evidence>
<evidence type="ECO:0000256" key="6">
    <source>
        <dbReference type="SAM" id="MobiDB-lite"/>
    </source>
</evidence>
<organism evidence="9 10">
    <name type="scientific">Pseudofrankia asymbiotica</name>
    <dbReference type="NCBI Taxonomy" id="1834516"/>
    <lineage>
        <taxon>Bacteria</taxon>
        <taxon>Bacillati</taxon>
        <taxon>Actinomycetota</taxon>
        <taxon>Actinomycetes</taxon>
        <taxon>Frankiales</taxon>
        <taxon>Frankiaceae</taxon>
        <taxon>Pseudofrankia</taxon>
    </lineage>
</organism>
<dbReference type="EMBL" id="MOMC01000084">
    <property type="protein sequence ID" value="ONH23546.1"/>
    <property type="molecule type" value="Genomic_DNA"/>
</dbReference>
<evidence type="ECO:0000259" key="8">
    <source>
        <dbReference type="Pfam" id="PF08281"/>
    </source>
</evidence>
<dbReference type="NCBIfam" id="TIGR02983">
    <property type="entry name" value="SigE-fam_strep"/>
    <property type="match status" value="1"/>
</dbReference>
<reference evidence="10" key="1">
    <citation type="submission" date="2016-10" db="EMBL/GenBank/DDBJ databases">
        <title>Frankia sp. NRRL B-16386 Genome sequencing.</title>
        <authorList>
            <person name="Ghodhbane-Gtari F."/>
            <person name="Swanson E."/>
            <person name="Gueddou A."/>
            <person name="Hezbri K."/>
            <person name="Ktari K."/>
            <person name="Nouioui I."/>
            <person name="Morris K."/>
            <person name="Simpson S."/>
            <person name="Abebe-Akele F."/>
            <person name="Thomas K."/>
            <person name="Gtari M."/>
            <person name="Tisa L.S."/>
        </authorList>
    </citation>
    <scope>NUCLEOTIDE SEQUENCE [LARGE SCALE GENOMIC DNA]</scope>
    <source>
        <strain evidence="10">NRRL B-16386</strain>
    </source>
</reference>
<dbReference type="GO" id="GO:0003677">
    <property type="term" value="F:DNA binding"/>
    <property type="evidence" value="ECO:0007669"/>
    <property type="project" value="UniProtKB-KW"/>
</dbReference>
<feature type="region of interest" description="Disordered" evidence="6">
    <location>
        <begin position="169"/>
        <end position="227"/>
    </location>
</feature>
<keyword evidence="3" id="KW-0731">Sigma factor</keyword>
<dbReference type="InterPro" id="IPR014325">
    <property type="entry name" value="RNA_pol_sigma-E_actinobac"/>
</dbReference>
<keyword evidence="2" id="KW-0805">Transcription regulation</keyword>
<evidence type="ECO:0000256" key="2">
    <source>
        <dbReference type="ARBA" id="ARBA00023015"/>
    </source>
</evidence>
<dbReference type="Pfam" id="PF08281">
    <property type="entry name" value="Sigma70_r4_2"/>
    <property type="match status" value="1"/>
</dbReference>
<evidence type="ECO:0000256" key="5">
    <source>
        <dbReference type="ARBA" id="ARBA00023163"/>
    </source>
</evidence>
<dbReference type="Gene3D" id="1.10.10.10">
    <property type="entry name" value="Winged helix-like DNA-binding domain superfamily/Winged helix DNA-binding domain"/>
    <property type="match status" value="1"/>
</dbReference>
<dbReference type="NCBIfam" id="TIGR02937">
    <property type="entry name" value="sigma70-ECF"/>
    <property type="match status" value="1"/>
</dbReference>
<dbReference type="InterPro" id="IPR014284">
    <property type="entry name" value="RNA_pol_sigma-70_dom"/>
</dbReference>
<evidence type="ECO:0000256" key="1">
    <source>
        <dbReference type="ARBA" id="ARBA00010641"/>
    </source>
</evidence>
<dbReference type="InterPro" id="IPR039425">
    <property type="entry name" value="RNA_pol_sigma-70-like"/>
</dbReference>
<evidence type="ECO:0000313" key="9">
    <source>
        <dbReference type="EMBL" id="ONH23546.1"/>
    </source>
</evidence>
<keyword evidence="4" id="KW-0238">DNA-binding</keyword>
<comment type="caution">
    <text evidence="9">The sequence shown here is derived from an EMBL/GenBank/DDBJ whole genome shotgun (WGS) entry which is preliminary data.</text>
</comment>
<dbReference type="SUPFAM" id="SSF88659">
    <property type="entry name" value="Sigma3 and sigma4 domains of RNA polymerase sigma factors"/>
    <property type="match status" value="1"/>
</dbReference>
<dbReference type="CDD" id="cd06171">
    <property type="entry name" value="Sigma70_r4"/>
    <property type="match status" value="1"/>
</dbReference>
<dbReference type="InterPro" id="IPR036388">
    <property type="entry name" value="WH-like_DNA-bd_sf"/>
</dbReference>
<protein>
    <submittedName>
        <fullName evidence="9">RNA polymerase subunit sigma-24</fullName>
    </submittedName>
</protein>
<dbReference type="Pfam" id="PF04542">
    <property type="entry name" value="Sigma70_r2"/>
    <property type="match status" value="1"/>
</dbReference>
<name>A0A1V2I3G9_9ACTN</name>
<sequence>MRADEEQSFEKFVATAAKRLLLSATLLVGGDWAAGEDLLQGAFERTYRHWPKIANRQPEAYVRRALVNAATSRWRGLRARAPEVPLVVDGSWTADASGLSADHADAVSERASLVRALLSLPPRQRAVIVLRYLEDLPEAEVAAALGCSIGSVRSQASRGLVRLRADDELRGLAGEPSPPGPAPIPDGPGRTDVLTNEPSPSARPWPSGPRLSGSQPTNARTTRREAR</sequence>
<dbReference type="Gene3D" id="1.10.1740.10">
    <property type="match status" value="1"/>
</dbReference>
<feature type="domain" description="RNA polymerase sigma-70 region 2" evidence="7">
    <location>
        <begin position="18"/>
        <end position="78"/>
    </location>
</feature>
<dbReference type="InterPro" id="IPR013324">
    <property type="entry name" value="RNA_pol_sigma_r3/r4-like"/>
</dbReference>
<evidence type="ECO:0000256" key="4">
    <source>
        <dbReference type="ARBA" id="ARBA00023125"/>
    </source>
</evidence>
<dbReference type="InterPro" id="IPR013325">
    <property type="entry name" value="RNA_pol_sigma_r2"/>
</dbReference>
<dbReference type="AlphaFoldDB" id="A0A1V2I3G9"/>
<gene>
    <name evidence="9" type="ORF">BL253_32655</name>
</gene>
<evidence type="ECO:0000259" key="7">
    <source>
        <dbReference type="Pfam" id="PF04542"/>
    </source>
</evidence>
<feature type="domain" description="RNA polymerase sigma factor 70 region 4 type 2" evidence="8">
    <location>
        <begin position="112"/>
        <end position="163"/>
    </location>
</feature>
<dbReference type="RefSeq" id="WP_076821462.1">
    <property type="nucleotide sequence ID" value="NZ_MOMC01000084.1"/>
</dbReference>
<accession>A0A1V2I3G9</accession>
<keyword evidence="10" id="KW-1185">Reference proteome</keyword>
<dbReference type="Proteomes" id="UP000188929">
    <property type="component" value="Unassembled WGS sequence"/>
</dbReference>
<proteinExistence type="inferred from homology"/>
<dbReference type="InterPro" id="IPR013249">
    <property type="entry name" value="RNA_pol_sigma70_r4_t2"/>
</dbReference>
<evidence type="ECO:0000256" key="3">
    <source>
        <dbReference type="ARBA" id="ARBA00023082"/>
    </source>
</evidence>
<dbReference type="GO" id="GO:0016987">
    <property type="term" value="F:sigma factor activity"/>
    <property type="evidence" value="ECO:0007669"/>
    <property type="project" value="UniProtKB-KW"/>
</dbReference>
<dbReference type="PANTHER" id="PTHR43133:SF50">
    <property type="entry name" value="ECF RNA POLYMERASE SIGMA FACTOR SIGM"/>
    <property type="match status" value="1"/>
</dbReference>
<feature type="compositionally biased region" description="Pro residues" evidence="6">
    <location>
        <begin position="176"/>
        <end position="186"/>
    </location>
</feature>
<dbReference type="InterPro" id="IPR007627">
    <property type="entry name" value="RNA_pol_sigma70_r2"/>
</dbReference>
<keyword evidence="5" id="KW-0804">Transcription</keyword>
<dbReference type="GO" id="GO:0006352">
    <property type="term" value="P:DNA-templated transcription initiation"/>
    <property type="evidence" value="ECO:0007669"/>
    <property type="project" value="InterPro"/>
</dbReference>
<dbReference type="SUPFAM" id="SSF88946">
    <property type="entry name" value="Sigma2 domain of RNA polymerase sigma factors"/>
    <property type="match status" value="1"/>
</dbReference>
<dbReference type="PANTHER" id="PTHR43133">
    <property type="entry name" value="RNA POLYMERASE ECF-TYPE SIGMA FACTO"/>
    <property type="match status" value="1"/>
</dbReference>